<dbReference type="EMBL" id="CP006644">
    <property type="protein sequence ID" value="AHE55692.1"/>
    <property type="molecule type" value="Genomic_DNA"/>
</dbReference>
<keyword evidence="4" id="KW-0804">Transcription</keyword>
<dbReference type="OrthoDB" id="9813056at2"/>
<keyword evidence="7" id="KW-1185">Reference proteome</keyword>
<organism evidence="6 7">
    <name type="scientific">Sphingomonas sanxanigenens DSM 19645 = NX02</name>
    <dbReference type="NCBI Taxonomy" id="1123269"/>
    <lineage>
        <taxon>Bacteria</taxon>
        <taxon>Pseudomonadati</taxon>
        <taxon>Pseudomonadota</taxon>
        <taxon>Alphaproteobacteria</taxon>
        <taxon>Sphingomonadales</taxon>
        <taxon>Sphingomonadaceae</taxon>
        <taxon>Sphingomonas</taxon>
    </lineage>
</organism>
<dbReference type="KEGG" id="ssan:NX02_20175"/>
<dbReference type="InterPro" id="IPR000847">
    <property type="entry name" value="LysR_HTH_N"/>
</dbReference>
<reference evidence="6 7" key="1">
    <citation type="submission" date="2013-07" db="EMBL/GenBank/DDBJ databases">
        <title>Completed genome of Sphingomonas sanxanigenens NX02.</title>
        <authorList>
            <person name="Ma T."/>
            <person name="Huang H."/>
            <person name="Wu M."/>
            <person name="Li X."/>
            <person name="Li G."/>
        </authorList>
    </citation>
    <scope>NUCLEOTIDE SEQUENCE [LARGE SCALE GENOMIC DNA]</scope>
    <source>
        <strain evidence="6 7">NX02</strain>
    </source>
</reference>
<dbReference type="eggNOG" id="COG0583">
    <property type="taxonomic scope" value="Bacteria"/>
</dbReference>
<dbReference type="HOGENOM" id="CLU_039613_16_1_5"/>
<evidence type="ECO:0000256" key="3">
    <source>
        <dbReference type="ARBA" id="ARBA00023125"/>
    </source>
</evidence>
<proteinExistence type="inferred from homology"/>
<dbReference type="STRING" id="1123269.NX02_20175"/>
<dbReference type="AlphaFoldDB" id="W0AGM3"/>
<dbReference type="GO" id="GO:0003700">
    <property type="term" value="F:DNA-binding transcription factor activity"/>
    <property type="evidence" value="ECO:0007669"/>
    <property type="project" value="InterPro"/>
</dbReference>
<dbReference type="PATRIC" id="fig|1123269.5.peg.3941"/>
<protein>
    <recommendedName>
        <fullName evidence="5">HTH lysR-type domain-containing protein</fullName>
    </recommendedName>
</protein>
<keyword evidence="3" id="KW-0238">DNA-binding</keyword>
<evidence type="ECO:0000256" key="2">
    <source>
        <dbReference type="ARBA" id="ARBA00023015"/>
    </source>
</evidence>
<comment type="similarity">
    <text evidence="1">Belongs to the LysR transcriptional regulatory family.</text>
</comment>
<gene>
    <name evidence="6" type="ORF">NX02_20175</name>
</gene>
<dbReference type="GO" id="GO:0003677">
    <property type="term" value="F:DNA binding"/>
    <property type="evidence" value="ECO:0007669"/>
    <property type="project" value="UniProtKB-KW"/>
</dbReference>
<dbReference type="PANTHER" id="PTHR30537">
    <property type="entry name" value="HTH-TYPE TRANSCRIPTIONAL REGULATOR"/>
    <property type="match status" value="1"/>
</dbReference>
<dbReference type="PROSITE" id="PS50931">
    <property type="entry name" value="HTH_LYSR"/>
    <property type="match status" value="1"/>
</dbReference>
<accession>W0AGM3</accession>
<dbReference type="InterPro" id="IPR005119">
    <property type="entry name" value="LysR_subst-bd"/>
</dbReference>
<dbReference type="Gene3D" id="3.40.190.290">
    <property type="match status" value="1"/>
</dbReference>
<dbReference type="InterPro" id="IPR058163">
    <property type="entry name" value="LysR-type_TF_proteobact-type"/>
</dbReference>
<dbReference type="RefSeq" id="WP_025293841.1">
    <property type="nucleotide sequence ID" value="NZ_CP006644.1"/>
</dbReference>
<dbReference type="Pfam" id="PF03466">
    <property type="entry name" value="LysR_substrate"/>
    <property type="match status" value="1"/>
</dbReference>
<evidence type="ECO:0000313" key="7">
    <source>
        <dbReference type="Proteomes" id="UP000018851"/>
    </source>
</evidence>
<evidence type="ECO:0000256" key="1">
    <source>
        <dbReference type="ARBA" id="ARBA00009437"/>
    </source>
</evidence>
<dbReference type="PANTHER" id="PTHR30537:SF5">
    <property type="entry name" value="HTH-TYPE TRANSCRIPTIONAL ACTIVATOR TTDR-RELATED"/>
    <property type="match status" value="1"/>
</dbReference>
<dbReference type="FunFam" id="1.10.10.10:FF:000001">
    <property type="entry name" value="LysR family transcriptional regulator"/>
    <property type="match status" value="1"/>
</dbReference>
<dbReference type="SUPFAM" id="SSF46785">
    <property type="entry name" value="Winged helix' DNA-binding domain"/>
    <property type="match status" value="1"/>
</dbReference>
<evidence type="ECO:0000313" key="6">
    <source>
        <dbReference type="EMBL" id="AHE55692.1"/>
    </source>
</evidence>
<keyword evidence="2" id="KW-0805">Transcription regulation</keyword>
<evidence type="ECO:0000256" key="4">
    <source>
        <dbReference type="ARBA" id="ARBA00023163"/>
    </source>
</evidence>
<evidence type="ECO:0000259" key="5">
    <source>
        <dbReference type="PROSITE" id="PS50931"/>
    </source>
</evidence>
<sequence length="296" mass="32103">MDSPDLADLDLFAAVARTRSFRAAAQATRVSPSRLSERIRDLEARVGVRLLNRTTRSVSPTAAGAALLETLQPALEGIAGALARISEAADEPAGPLRLNVPTPIAELVLAPRLPAFLAAYPRIALDLVIEEGFVDIVAAGFDAGARYDEAVARDMIAVPIGPPQRFALVAAPALLARVGTPGHPRDLIDLPTINHRFLSGRIPDWEFERGDEVLAIRPRRAVLCGSAPVELALAEAGVGLLATFEEWVRPAIAAGRLVSLFEDWLPPFPGARLYYSSRRQMPPALRAFVDFMRWRR</sequence>
<name>W0AGM3_9SPHN</name>
<dbReference type="Gene3D" id="1.10.10.10">
    <property type="entry name" value="Winged helix-like DNA-binding domain superfamily/Winged helix DNA-binding domain"/>
    <property type="match status" value="1"/>
</dbReference>
<dbReference type="SUPFAM" id="SSF53850">
    <property type="entry name" value="Periplasmic binding protein-like II"/>
    <property type="match status" value="1"/>
</dbReference>
<dbReference type="Proteomes" id="UP000018851">
    <property type="component" value="Chromosome"/>
</dbReference>
<feature type="domain" description="HTH lysR-type" evidence="5">
    <location>
        <begin position="4"/>
        <end position="61"/>
    </location>
</feature>
<dbReference type="Pfam" id="PF00126">
    <property type="entry name" value="HTH_1"/>
    <property type="match status" value="1"/>
</dbReference>
<dbReference type="InterPro" id="IPR036388">
    <property type="entry name" value="WH-like_DNA-bd_sf"/>
</dbReference>
<dbReference type="InterPro" id="IPR036390">
    <property type="entry name" value="WH_DNA-bd_sf"/>
</dbReference>